<evidence type="ECO:0000256" key="1">
    <source>
        <dbReference type="ARBA" id="ARBA00004651"/>
    </source>
</evidence>
<evidence type="ECO:0000256" key="9">
    <source>
        <dbReference type="SAM" id="Phobius"/>
    </source>
</evidence>
<dbReference type="GO" id="GO:0022857">
    <property type="term" value="F:transmembrane transporter activity"/>
    <property type="evidence" value="ECO:0007669"/>
    <property type="project" value="InterPro"/>
</dbReference>
<feature type="transmembrane region" description="Helical" evidence="9">
    <location>
        <begin position="69"/>
        <end position="90"/>
    </location>
</feature>
<dbReference type="GO" id="GO:0006865">
    <property type="term" value="P:amino acid transport"/>
    <property type="evidence" value="ECO:0007669"/>
    <property type="project" value="UniProtKB-KW"/>
</dbReference>
<dbReference type="OrthoDB" id="9797267at2"/>
<dbReference type="GO" id="GO:0005886">
    <property type="term" value="C:plasma membrane"/>
    <property type="evidence" value="ECO:0007669"/>
    <property type="project" value="UniProtKB-SubCell"/>
</dbReference>
<comment type="subcellular location">
    <subcellularLocation>
        <location evidence="1">Cell membrane</location>
        <topology evidence="1">Multi-pass membrane protein</topology>
    </subcellularLocation>
</comment>
<geneLocation type="plasmid" evidence="11">
    <name>pMaq22A_2p DNA</name>
</geneLocation>
<keyword evidence="2" id="KW-0813">Transport</keyword>
<evidence type="ECO:0000256" key="5">
    <source>
        <dbReference type="ARBA" id="ARBA00022970"/>
    </source>
</evidence>
<feature type="transmembrane region" description="Helical" evidence="9">
    <location>
        <begin position="273"/>
        <end position="289"/>
    </location>
</feature>
<dbReference type="AlphaFoldDB" id="A0A0C6FBA8"/>
<dbReference type="InterPro" id="IPR052157">
    <property type="entry name" value="BCAA_transport_permease"/>
</dbReference>
<name>A0A0C6FBA8_9HYPH</name>
<organism evidence="10 11">
    <name type="scientific">Methylobacterium aquaticum</name>
    <dbReference type="NCBI Taxonomy" id="270351"/>
    <lineage>
        <taxon>Bacteria</taxon>
        <taxon>Pseudomonadati</taxon>
        <taxon>Pseudomonadota</taxon>
        <taxon>Alphaproteobacteria</taxon>
        <taxon>Hyphomicrobiales</taxon>
        <taxon>Methylobacteriaceae</taxon>
        <taxon>Methylobacterium</taxon>
    </lineage>
</organism>
<evidence type="ECO:0000256" key="7">
    <source>
        <dbReference type="ARBA" id="ARBA00023136"/>
    </source>
</evidence>
<feature type="transmembrane region" description="Helical" evidence="9">
    <location>
        <begin position="12"/>
        <end position="35"/>
    </location>
</feature>
<feature type="transmembrane region" description="Helical" evidence="9">
    <location>
        <begin position="221"/>
        <end position="240"/>
    </location>
</feature>
<dbReference type="Pfam" id="PF02653">
    <property type="entry name" value="BPD_transp_2"/>
    <property type="match status" value="1"/>
</dbReference>
<dbReference type="KEGG" id="maqu:Maq22A_2p41275"/>
<dbReference type="PANTHER" id="PTHR11795:SF445">
    <property type="entry name" value="AMINO ACID ABC TRANSPORTER PERMEASE PROTEIN"/>
    <property type="match status" value="1"/>
</dbReference>
<keyword evidence="10" id="KW-0614">Plasmid</keyword>
<evidence type="ECO:0000256" key="6">
    <source>
        <dbReference type="ARBA" id="ARBA00022989"/>
    </source>
</evidence>
<evidence type="ECO:0000313" key="10">
    <source>
        <dbReference type="EMBL" id="BAQ50031.1"/>
    </source>
</evidence>
<reference evidence="10 11" key="1">
    <citation type="journal article" date="2015" name="Genome Announc.">
        <title>Complete Genome Sequence of Methylobacterium aquaticum Strain 22A, Isolated from Racomitrium japonicum Moss.</title>
        <authorList>
            <person name="Tani A."/>
            <person name="Ogura Y."/>
            <person name="Hayashi T."/>
            <person name="Kimbara K."/>
        </authorList>
    </citation>
    <scope>NUCLEOTIDE SEQUENCE [LARGE SCALE GENOMIC DNA]</scope>
    <source>
        <strain evidence="10 11">MA-22A</strain>
        <plasmid evidence="11">Plasmid pMaq22A_2p DNA</plasmid>
    </source>
</reference>
<protein>
    <submittedName>
        <fullName evidence="10">Branched-chain amino acid ABC transporterpermease</fullName>
    </submittedName>
</protein>
<sequence length="304" mass="32081">MIPFLQNLIDAVSLGSIYALVALGIGLLFGILRLINFAHGDFITVGAYALIVPSADVTARLLIGGWPWPVMIPTICLIVIVAALLTDALVFRPLRRASSPSLMIASFAVSYIIQNGVLMAYGARPKAVDLWSGANSQILIGDLRVPMLQLVTLVVTLVLMGGLTLFLKKTPYGIQMRAAAEDFRMAQYLGVRGNLVIGLAFAISGVLAGVVSLLTTTQSGSLSHTMGVPLALFAFVAVVVGGMGSLVGAVVGGFTIGLIVTMLQAYLPPDLRAFRDAFAFAFVILVLLVRPSGLVPARSTIERV</sequence>
<evidence type="ECO:0000256" key="8">
    <source>
        <dbReference type="ARBA" id="ARBA00037998"/>
    </source>
</evidence>
<evidence type="ECO:0000256" key="4">
    <source>
        <dbReference type="ARBA" id="ARBA00022692"/>
    </source>
</evidence>
<proteinExistence type="inferred from homology"/>
<dbReference type="InterPro" id="IPR001851">
    <property type="entry name" value="ABC_transp_permease"/>
</dbReference>
<evidence type="ECO:0000256" key="2">
    <source>
        <dbReference type="ARBA" id="ARBA00022448"/>
    </source>
</evidence>
<feature type="transmembrane region" description="Helical" evidence="9">
    <location>
        <begin position="194"/>
        <end position="215"/>
    </location>
</feature>
<evidence type="ECO:0000256" key="3">
    <source>
        <dbReference type="ARBA" id="ARBA00022475"/>
    </source>
</evidence>
<dbReference type="RefSeq" id="WP_060851111.1">
    <property type="nucleotide sequence ID" value="NZ_AP014706.1"/>
</dbReference>
<feature type="transmembrane region" description="Helical" evidence="9">
    <location>
        <begin position="102"/>
        <end position="123"/>
    </location>
</feature>
<keyword evidence="7 9" id="KW-0472">Membrane</keyword>
<accession>A0A0C6FBA8</accession>
<dbReference type="Proteomes" id="UP000061432">
    <property type="component" value="Plasmid pMaq22A_2p"/>
</dbReference>
<keyword evidence="6 9" id="KW-1133">Transmembrane helix</keyword>
<dbReference type="PATRIC" id="fig|270351.10.peg.7173"/>
<dbReference type="EMBL" id="AP014706">
    <property type="protein sequence ID" value="BAQ50031.1"/>
    <property type="molecule type" value="Genomic_DNA"/>
</dbReference>
<comment type="similarity">
    <text evidence="8">Belongs to the binding-protein-dependent transport system permease family. LivHM subfamily.</text>
</comment>
<dbReference type="PANTHER" id="PTHR11795">
    <property type="entry name" value="BRANCHED-CHAIN AMINO ACID TRANSPORT SYSTEM PERMEASE PROTEIN LIVH"/>
    <property type="match status" value="1"/>
</dbReference>
<feature type="transmembrane region" description="Helical" evidence="9">
    <location>
        <begin position="143"/>
        <end position="167"/>
    </location>
</feature>
<gene>
    <name evidence="10" type="primary">livH</name>
    <name evidence="10" type="ORF">Maq22A_2p41275</name>
</gene>
<feature type="transmembrane region" description="Helical" evidence="9">
    <location>
        <begin position="247"/>
        <end position="267"/>
    </location>
</feature>
<dbReference type="CDD" id="cd06582">
    <property type="entry name" value="TM_PBP1_LivH_like"/>
    <property type="match status" value="1"/>
</dbReference>
<keyword evidence="4 9" id="KW-0812">Transmembrane</keyword>
<evidence type="ECO:0000313" key="11">
    <source>
        <dbReference type="Proteomes" id="UP000061432"/>
    </source>
</evidence>
<feature type="transmembrane region" description="Helical" evidence="9">
    <location>
        <begin position="42"/>
        <end position="63"/>
    </location>
</feature>
<reference evidence="11" key="2">
    <citation type="submission" date="2015-01" db="EMBL/GenBank/DDBJ databases">
        <title>Complete genome sequence of Methylobacterium aquaticum strain 22A.</title>
        <authorList>
            <person name="Tani A."/>
            <person name="Ogura Y."/>
            <person name="Hayashi T."/>
        </authorList>
    </citation>
    <scope>NUCLEOTIDE SEQUENCE [LARGE SCALE GENOMIC DNA]</scope>
    <source>
        <strain evidence="11">MA-22A</strain>
        <plasmid evidence="11">Plasmid pMaq22A_2p DNA</plasmid>
    </source>
</reference>
<keyword evidence="3" id="KW-1003">Cell membrane</keyword>
<keyword evidence="5" id="KW-0029">Amino-acid transport</keyword>